<evidence type="ECO:0000259" key="3">
    <source>
        <dbReference type="Pfam" id="PF24758"/>
    </source>
</evidence>
<evidence type="ECO:0000313" key="5">
    <source>
        <dbReference type="Proteomes" id="UP000694251"/>
    </source>
</evidence>
<dbReference type="Pfam" id="PF00646">
    <property type="entry name" value="F-box"/>
    <property type="match status" value="1"/>
</dbReference>
<dbReference type="InterPro" id="IPR001810">
    <property type="entry name" value="F-box_dom"/>
</dbReference>
<dbReference type="InterPro" id="IPR006566">
    <property type="entry name" value="FBD"/>
</dbReference>
<reference evidence="4 5" key="1">
    <citation type="submission" date="2020-12" db="EMBL/GenBank/DDBJ databases">
        <title>Concerted genomic and epigenomic changes stabilize Arabidopsis allopolyploids.</title>
        <authorList>
            <person name="Chen Z."/>
        </authorList>
    </citation>
    <scope>NUCLEOTIDE SEQUENCE [LARGE SCALE GENOMIC DNA]</scope>
    <source>
        <strain evidence="4">As9502</strain>
        <tissue evidence="4">Leaf</tissue>
    </source>
</reference>
<feature type="domain" description="F-box/LRR-repeat protein 15/At3g58940/PEG3-like LRR" evidence="3">
    <location>
        <begin position="96"/>
        <end position="215"/>
    </location>
</feature>
<dbReference type="PANTHER" id="PTHR31900:SF28">
    <property type="entry name" value="FBD DOMAIN-CONTAINING PROTEIN"/>
    <property type="match status" value="1"/>
</dbReference>
<dbReference type="EMBL" id="JAEFBJ010000013">
    <property type="protein sequence ID" value="KAG7538222.1"/>
    <property type="molecule type" value="Genomic_DNA"/>
</dbReference>
<dbReference type="OrthoDB" id="1098139at2759"/>
<dbReference type="Pfam" id="PF08387">
    <property type="entry name" value="FBD"/>
    <property type="match status" value="1"/>
</dbReference>
<dbReference type="AlphaFoldDB" id="A0A8T1XZE0"/>
<evidence type="ECO:0000259" key="1">
    <source>
        <dbReference type="Pfam" id="PF00646"/>
    </source>
</evidence>
<dbReference type="Proteomes" id="UP000694251">
    <property type="component" value="Chromosome 13"/>
</dbReference>
<dbReference type="PANTHER" id="PTHR31900">
    <property type="entry name" value="F-BOX/RNI SUPERFAMILY PROTEIN-RELATED"/>
    <property type="match status" value="1"/>
</dbReference>
<feature type="domain" description="FBD" evidence="2">
    <location>
        <begin position="353"/>
        <end position="394"/>
    </location>
</feature>
<proteinExistence type="predicted"/>
<accession>A0A8T1XZE0</accession>
<dbReference type="InterPro" id="IPR050232">
    <property type="entry name" value="FBL13/AtMIF1-like"/>
</dbReference>
<keyword evidence="5" id="KW-1185">Reference proteome</keyword>
<dbReference type="CDD" id="cd22160">
    <property type="entry name" value="F-box_AtFBL13-like"/>
    <property type="match status" value="1"/>
</dbReference>
<name>A0A8T1XZE0_ARASU</name>
<organism evidence="4 5">
    <name type="scientific">Arabidopsis suecica</name>
    <name type="common">Swedish thale-cress</name>
    <name type="synonym">Cardaminopsis suecica</name>
    <dbReference type="NCBI Taxonomy" id="45249"/>
    <lineage>
        <taxon>Eukaryota</taxon>
        <taxon>Viridiplantae</taxon>
        <taxon>Streptophyta</taxon>
        <taxon>Embryophyta</taxon>
        <taxon>Tracheophyta</taxon>
        <taxon>Spermatophyta</taxon>
        <taxon>Magnoliopsida</taxon>
        <taxon>eudicotyledons</taxon>
        <taxon>Gunneridae</taxon>
        <taxon>Pentapetalae</taxon>
        <taxon>rosids</taxon>
        <taxon>malvids</taxon>
        <taxon>Brassicales</taxon>
        <taxon>Brassicaceae</taxon>
        <taxon>Camelineae</taxon>
        <taxon>Arabidopsis</taxon>
    </lineage>
</organism>
<gene>
    <name evidence="4" type="ORF">ISN44_As13g020210</name>
</gene>
<evidence type="ECO:0000313" key="4">
    <source>
        <dbReference type="EMBL" id="KAG7538222.1"/>
    </source>
</evidence>
<dbReference type="Pfam" id="PF24758">
    <property type="entry name" value="LRR_At5g56370"/>
    <property type="match status" value="1"/>
</dbReference>
<dbReference type="InterPro" id="IPR053781">
    <property type="entry name" value="F-box_AtFBL13-like"/>
</dbReference>
<comment type="caution">
    <text evidence="4">The sequence shown here is derived from an EMBL/GenBank/DDBJ whole genome shotgun (WGS) entry which is preliminary data.</text>
</comment>
<dbReference type="InterPro" id="IPR055411">
    <property type="entry name" value="LRR_FXL15/At3g58940/PEG3-like"/>
</dbReference>
<sequence length="410" mass="47415">MARISGLSDELLVKILSFLPTKEAVSTSVLSKQWEFLWMWLPKLEYDDYDHVTDRSESALQTYRDFIAKNLPLHRAPIIESLSLGFRLGSLQPEDLKSWVGIAVSRRGRELSICYLYYWDESPQLLLPCSLYTCKSLVTLKLEGEKILVDVPSTVCLPSLKTLQLERVTYSNEDSLRLLLSYCPVLEDLSIVRDENDNLRAVVVIVSSLQRLSLEIPGLCSSDAYVIVTPYLKYFKVVDYRESMSYLIEQLPELEEADIVVLQYPENLLESVTFFKRLSLRVLFNSPRETVFRDGIVFNRLENLKLCIFSDDWSKLLVPLLKDSPNLRVLNLVVDDDSSDFGEYEPVRWENNQSSVPKCLLKSLKTFEFAGYKGRPEERDFLSFIFKHARRLTSSSILRESERCHEFLVI</sequence>
<feature type="domain" description="F-box" evidence="1">
    <location>
        <begin position="4"/>
        <end position="43"/>
    </location>
</feature>
<evidence type="ECO:0000259" key="2">
    <source>
        <dbReference type="Pfam" id="PF08387"/>
    </source>
</evidence>
<protein>
    <submittedName>
        <fullName evidence="4">F-box-like domain superfamily</fullName>
    </submittedName>
</protein>